<sequence length="568" mass="63161">MKVCVVGAGPSGLTTIKQLLDEGHEVVCHDKNSDVGGIWLRDGDDGTKTKAFDNLMLTISMRLMAYSDYPFPGGRKFYTRQQYFEYLAEYADRFGLLGSIRFDSEVTDVKTTAQGYLVTSRRKGVESSEGFDAVALCSGPFKTPHRELRELAGFSGEVVHSAEYRNAERFRGKRVLIVGLAESGADIVREIGDVASATTLAIRSYSFLLPRIIDDHRSTDSETVRAHHHEMYDRATDRPVPYQTFWGRSRLAKAVFGGVSVILGLVSSLGGDLQRLRERLTPARPLGPVNLLGEPMVPYKMDLGTEENAANWALISDWNRKSHPEGSWSKRRIFCKNVSFIPSIVSGKVVVNDAGLARAEGTTVHFQDGTSAEYDAVVLCTGYARDFTVGDLSVADGNIRNLYRHFLHPDHDGKVAFIGFVRPFSGGIPICAEMQARYFARVLSGKLRPPENLGEIIAEERAWEEYWTALSPRHTESHPSQVLYLDALAREIGCLLPMRKLLLNPKLFTQVWFGSFNPSSYRIVGPHSLGKAALADLYAEPVEGRTVMCRQMSLLRLLPAAMHPKHSE</sequence>
<dbReference type="PIRSF" id="PIRSF000332">
    <property type="entry name" value="FMO"/>
    <property type="match status" value="1"/>
</dbReference>
<comment type="caution">
    <text evidence="8">The sequence shown here is derived from an EMBL/GenBank/DDBJ whole genome shotgun (WGS) entry which is preliminary data.</text>
</comment>
<dbReference type="GO" id="GO:0034899">
    <property type="term" value="F:trimethylamine monooxygenase activity"/>
    <property type="evidence" value="ECO:0007669"/>
    <property type="project" value="UniProtKB-EC"/>
</dbReference>
<keyword evidence="2" id="KW-0285">Flavoprotein</keyword>
<proteinExistence type="inferred from homology"/>
<keyword evidence="3" id="KW-0274">FAD</keyword>
<reference evidence="8 9" key="1">
    <citation type="submission" date="2018-05" db="EMBL/GenBank/DDBJ databases">
        <title>Acuticoccus sediminis sp. nov., isolated from deep-sea sediment of Indian Ocean.</title>
        <authorList>
            <person name="Liu X."/>
            <person name="Lai Q."/>
            <person name="Du Y."/>
            <person name="Sun F."/>
            <person name="Zhang X."/>
            <person name="Wang S."/>
            <person name="Shao Z."/>
        </authorList>
    </citation>
    <scope>NUCLEOTIDE SEQUENCE [LARGE SCALE GENOMIC DNA]</scope>
    <source>
        <strain evidence="8 9">PTG4-2</strain>
    </source>
</reference>
<dbReference type="InterPro" id="IPR000960">
    <property type="entry name" value="Flavin_mOase"/>
</dbReference>
<dbReference type="EMBL" id="QHHQ01000002">
    <property type="protein sequence ID" value="RAI01594.1"/>
    <property type="molecule type" value="Genomic_DNA"/>
</dbReference>
<dbReference type="AlphaFoldDB" id="A0A8B2NVP6"/>
<evidence type="ECO:0000256" key="2">
    <source>
        <dbReference type="ARBA" id="ARBA00022630"/>
    </source>
</evidence>
<evidence type="ECO:0000256" key="7">
    <source>
        <dbReference type="ARBA" id="ARBA00035159"/>
    </source>
</evidence>
<keyword evidence="8" id="KW-0503">Monooxygenase</keyword>
<accession>A0A8B2NVP6</accession>
<organism evidence="8 9">
    <name type="scientific">Acuticoccus sediminis</name>
    <dbReference type="NCBI Taxonomy" id="2184697"/>
    <lineage>
        <taxon>Bacteria</taxon>
        <taxon>Pseudomonadati</taxon>
        <taxon>Pseudomonadota</taxon>
        <taxon>Alphaproteobacteria</taxon>
        <taxon>Hyphomicrobiales</taxon>
        <taxon>Amorphaceae</taxon>
        <taxon>Acuticoccus</taxon>
    </lineage>
</organism>
<evidence type="ECO:0000256" key="1">
    <source>
        <dbReference type="ARBA" id="ARBA00009183"/>
    </source>
</evidence>
<evidence type="ECO:0000313" key="8">
    <source>
        <dbReference type="EMBL" id="RAI01594.1"/>
    </source>
</evidence>
<dbReference type="GO" id="GO:0004499">
    <property type="term" value="F:N,N-dimethylaniline monooxygenase activity"/>
    <property type="evidence" value="ECO:0007669"/>
    <property type="project" value="InterPro"/>
</dbReference>
<dbReference type="InterPro" id="IPR020946">
    <property type="entry name" value="Flavin_mOase-like"/>
</dbReference>
<dbReference type="Pfam" id="PF00743">
    <property type="entry name" value="FMO-like"/>
    <property type="match status" value="2"/>
</dbReference>
<keyword evidence="4" id="KW-0521">NADP</keyword>
<gene>
    <name evidence="8" type="ORF">DLJ53_09225</name>
</gene>
<name>A0A8B2NVP6_9HYPH</name>
<dbReference type="Proteomes" id="UP000249590">
    <property type="component" value="Unassembled WGS sequence"/>
</dbReference>
<dbReference type="PANTHER" id="PTHR23023">
    <property type="entry name" value="DIMETHYLANILINE MONOOXYGENASE"/>
    <property type="match status" value="1"/>
</dbReference>
<evidence type="ECO:0000256" key="3">
    <source>
        <dbReference type="ARBA" id="ARBA00022827"/>
    </source>
</evidence>
<dbReference type="EC" id="1.14.13.148" evidence="6"/>
<dbReference type="PRINTS" id="PR00370">
    <property type="entry name" value="FMOXYGENASE"/>
</dbReference>
<evidence type="ECO:0000256" key="6">
    <source>
        <dbReference type="ARBA" id="ARBA00034528"/>
    </source>
</evidence>
<evidence type="ECO:0000313" key="9">
    <source>
        <dbReference type="Proteomes" id="UP000249590"/>
    </source>
</evidence>
<dbReference type="Gene3D" id="3.50.50.60">
    <property type="entry name" value="FAD/NAD(P)-binding domain"/>
    <property type="match status" value="2"/>
</dbReference>
<dbReference type="GO" id="GO:0050660">
    <property type="term" value="F:flavin adenine dinucleotide binding"/>
    <property type="evidence" value="ECO:0007669"/>
    <property type="project" value="InterPro"/>
</dbReference>
<dbReference type="SUPFAM" id="SSF51905">
    <property type="entry name" value="FAD/NAD(P)-binding domain"/>
    <property type="match status" value="2"/>
</dbReference>
<evidence type="ECO:0000256" key="4">
    <source>
        <dbReference type="ARBA" id="ARBA00022857"/>
    </source>
</evidence>
<keyword evidence="5" id="KW-0560">Oxidoreductase</keyword>
<keyword evidence="9" id="KW-1185">Reference proteome</keyword>
<dbReference type="InterPro" id="IPR050346">
    <property type="entry name" value="FMO-like"/>
</dbReference>
<dbReference type="GO" id="GO:0050661">
    <property type="term" value="F:NADP binding"/>
    <property type="evidence" value="ECO:0007669"/>
    <property type="project" value="InterPro"/>
</dbReference>
<evidence type="ECO:0000256" key="5">
    <source>
        <dbReference type="ARBA" id="ARBA00023002"/>
    </source>
</evidence>
<comment type="similarity">
    <text evidence="1">Belongs to the FMO family.</text>
</comment>
<dbReference type="RefSeq" id="WP_111344549.1">
    <property type="nucleotide sequence ID" value="NZ_QHHQ01000002.1"/>
</dbReference>
<dbReference type="OrthoDB" id="9790219at2"/>
<protein>
    <recommendedName>
        <fullName evidence="7">Trimethylamine monooxygenase</fullName>
        <ecNumber evidence="6">1.14.13.148</ecNumber>
    </recommendedName>
</protein>
<dbReference type="InterPro" id="IPR036188">
    <property type="entry name" value="FAD/NAD-bd_sf"/>
</dbReference>